<keyword evidence="2" id="KW-1185">Reference proteome</keyword>
<proteinExistence type="predicted"/>
<reference evidence="1" key="1">
    <citation type="submission" date="2023-04" db="EMBL/GenBank/DDBJ databases">
        <title>A chromosome-level genome assembly of the parasitoid wasp Eretmocerus hayati.</title>
        <authorList>
            <person name="Zhong Y."/>
            <person name="Liu S."/>
            <person name="Liu Y."/>
        </authorList>
    </citation>
    <scope>NUCLEOTIDE SEQUENCE</scope>
    <source>
        <strain evidence="1">ZJU_SS_LIU_2023</strain>
    </source>
</reference>
<dbReference type="EMBL" id="CM056741">
    <property type="protein sequence ID" value="KAJ8688383.1"/>
    <property type="molecule type" value="Genomic_DNA"/>
</dbReference>
<evidence type="ECO:0000313" key="2">
    <source>
        <dbReference type="Proteomes" id="UP001239111"/>
    </source>
</evidence>
<dbReference type="Proteomes" id="UP001239111">
    <property type="component" value="Chromosome 1"/>
</dbReference>
<name>A0ACC2PZ31_9HYME</name>
<organism evidence="1 2">
    <name type="scientific">Eretmocerus hayati</name>
    <dbReference type="NCBI Taxonomy" id="131215"/>
    <lineage>
        <taxon>Eukaryota</taxon>
        <taxon>Metazoa</taxon>
        <taxon>Ecdysozoa</taxon>
        <taxon>Arthropoda</taxon>
        <taxon>Hexapoda</taxon>
        <taxon>Insecta</taxon>
        <taxon>Pterygota</taxon>
        <taxon>Neoptera</taxon>
        <taxon>Endopterygota</taxon>
        <taxon>Hymenoptera</taxon>
        <taxon>Apocrita</taxon>
        <taxon>Proctotrupomorpha</taxon>
        <taxon>Chalcidoidea</taxon>
        <taxon>Aphelinidae</taxon>
        <taxon>Aphelininae</taxon>
        <taxon>Eretmocerus</taxon>
    </lineage>
</organism>
<sequence length="314" mass="33837">MSTNPEDSLLEAVKNFVPNLSSSKHKGQDGRIGVFGGSLEYTGAPFFAGMSALRTGADLVHVFCCQSASVPIKSYSPELMVHPVLDHSQALSKIEPWLERLNVILIGPGLGRDEEIFRTISELIKVCRKLSKPVIIDADGLFLISQNPDLVKNYPQLILTPNAMEFTRLVKAYLNKDIPPASVVEDSYIKDLAKAIGGDGVTVLRKGSRDAIGGNTSAEVIGCSVSGSGRRCGGQGDLLGGALSVFTTWALRHTSSETVQHQQRSVALACYAACRLTRECNAAAFNLKGRGALASDMLQELPSTFSRLFENRQP</sequence>
<evidence type="ECO:0000313" key="1">
    <source>
        <dbReference type="EMBL" id="KAJ8688383.1"/>
    </source>
</evidence>
<accession>A0ACC2PZ31</accession>
<protein>
    <submittedName>
        <fullName evidence="1">Uncharacterized protein</fullName>
    </submittedName>
</protein>
<comment type="caution">
    <text evidence="1">The sequence shown here is derived from an EMBL/GenBank/DDBJ whole genome shotgun (WGS) entry which is preliminary data.</text>
</comment>
<gene>
    <name evidence="1" type="ORF">QAD02_024178</name>
</gene>